<dbReference type="InterPro" id="IPR006654">
    <property type="entry name" value="Trp_synth_beta"/>
</dbReference>
<dbReference type="GO" id="GO:0005737">
    <property type="term" value="C:cytoplasm"/>
    <property type="evidence" value="ECO:0007669"/>
    <property type="project" value="TreeGrafter"/>
</dbReference>
<evidence type="ECO:0000256" key="10">
    <source>
        <dbReference type="ARBA" id="ARBA00023239"/>
    </source>
</evidence>
<comment type="similarity">
    <text evidence="3">Belongs to the TrpB family.</text>
</comment>
<keyword evidence="6" id="KW-0028">Amino-acid biosynthesis</keyword>
<dbReference type="PANTHER" id="PTHR48077:SF3">
    <property type="entry name" value="TRYPTOPHAN SYNTHASE"/>
    <property type="match status" value="1"/>
</dbReference>
<dbReference type="AlphaFoldDB" id="A0A974XDW5"/>
<comment type="pathway">
    <text evidence="2">Amino-acid biosynthesis; L-tryptophan biosynthesis; L-tryptophan from chorismate: step 5/5.</text>
</comment>
<dbReference type="EMBL" id="CP071410">
    <property type="protein sequence ID" value="QSW37889.1"/>
    <property type="molecule type" value="Genomic_DNA"/>
</dbReference>
<dbReference type="InterPro" id="IPR023026">
    <property type="entry name" value="Trp_synth_beta/beta-like"/>
</dbReference>
<evidence type="ECO:0000256" key="4">
    <source>
        <dbReference type="ARBA" id="ARBA00011270"/>
    </source>
</evidence>
<comment type="catalytic activity">
    <reaction evidence="11">
        <text>(1S,2R)-1-C-(indol-3-yl)glycerol 3-phosphate + L-serine = D-glyceraldehyde 3-phosphate + L-tryptophan + H2O</text>
        <dbReference type="Rhea" id="RHEA:10532"/>
        <dbReference type="ChEBI" id="CHEBI:15377"/>
        <dbReference type="ChEBI" id="CHEBI:33384"/>
        <dbReference type="ChEBI" id="CHEBI:57912"/>
        <dbReference type="ChEBI" id="CHEBI:58866"/>
        <dbReference type="ChEBI" id="CHEBI:59776"/>
        <dbReference type="EC" id="4.2.1.20"/>
    </reaction>
</comment>
<proteinExistence type="inferred from homology"/>
<evidence type="ECO:0000256" key="9">
    <source>
        <dbReference type="ARBA" id="ARBA00023141"/>
    </source>
</evidence>
<evidence type="ECO:0000313" key="13">
    <source>
        <dbReference type="EMBL" id="QSW37889.1"/>
    </source>
</evidence>
<reference evidence="13" key="2">
    <citation type="submission" date="2021-03" db="EMBL/GenBank/DDBJ databases">
        <title>Alternative transmission patterns in independently acquired nutritional co-symbionts of Dictyopharidae planthoppers.</title>
        <authorList>
            <person name="Michalik A."/>
            <person name="Lukasik P."/>
        </authorList>
    </citation>
    <scope>NUCLEOTIDE SEQUENCE</scope>
    <source>
        <strain evidence="13">DICMUL</strain>
    </source>
</reference>
<evidence type="ECO:0000259" key="12">
    <source>
        <dbReference type="Pfam" id="PF00291"/>
    </source>
</evidence>
<dbReference type="InterPro" id="IPR036052">
    <property type="entry name" value="TrpB-like_PALP_sf"/>
</dbReference>
<dbReference type="GO" id="GO:0004834">
    <property type="term" value="F:tryptophan synthase activity"/>
    <property type="evidence" value="ECO:0007669"/>
    <property type="project" value="UniProtKB-EC"/>
</dbReference>
<feature type="domain" description="Tryptophan synthase beta chain-like PALP" evidence="12">
    <location>
        <begin position="59"/>
        <end position="368"/>
    </location>
</feature>
<evidence type="ECO:0000256" key="11">
    <source>
        <dbReference type="ARBA" id="ARBA00049047"/>
    </source>
</evidence>
<evidence type="ECO:0000313" key="14">
    <source>
        <dbReference type="Proteomes" id="UP000663602"/>
    </source>
</evidence>
<dbReference type="NCBIfam" id="TIGR00263">
    <property type="entry name" value="trpB"/>
    <property type="match status" value="1"/>
</dbReference>
<evidence type="ECO:0000256" key="2">
    <source>
        <dbReference type="ARBA" id="ARBA00004733"/>
    </source>
</evidence>
<accession>A0A974XDW5</accession>
<comment type="subunit">
    <text evidence="4">Tetramer of two alpha and two beta chains.</text>
</comment>
<comment type="cofactor">
    <cofactor evidence="1">
        <name>pyridoxal 5'-phosphate</name>
        <dbReference type="ChEBI" id="CHEBI:597326"/>
    </cofactor>
</comment>
<keyword evidence="8" id="KW-0663">Pyridoxal phosphate</keyword>
<evidence type="ECO:0000256" key="6">
    <source>
        <dbReference type="ARBA" id="ARBA00022605"/>
    </source>
</evidence>
<sequence>MNKHYNVPNNKGFFGKFGGRFVPELLKIKLKKLERHYNKLLKHGFQKYFYNEIKQITTRPTIISEAKNINNKFKKGKLYFKREDLNFTGSHKINNAFGQALLAKELGYKTVIAETGAGQHGLAVATASRILGLQCEIFMGRKDIQAQKENYKKIKKLGAKIIKTNHGLEEAVNSAIKHWTTNINTKYYLLGSAVGPHPYPLIVRNFQKIIGQECLKTHTHFNTIIACIGGGSNAIGLFFKYIKHNNNTQKLAVEACGKNKHNSIFRNPKISILHGCRTYVLTNSHGGTKNKHTISSGLNYPAIGPEHAYLHNKKLVKYSSATNKEALQAFKLTIQTEGIIPSYESSHAISKAIKIIKTTNKKVLVNLSGNGSKDI</sequence>
<evidence type="ECO:0000256" key="5">
    <source>
        <dbReference type="ARBA" id="ARBA00012043"/>
    </source>
</evidence>
<evidence type="ECO:0000256" key="1">
    <source>
        <dbReference type="ARBA" id="ARBA00001933"/>
    </source>
</evidence>
<evidence type="ECO:0000256" key="7">
    <source>
        <dbReference type="ARBA" id="ARBA00022822"/>
    </source>
</evidence>
<keyword evidence="10 13" id="KW-0456">Lyase</keyword>
<keyword evidence="9" id="KW-0057">Aromatic amino acid biosynthesis</keyword>
<name>A0A974XDW5_9PROT</name>
<dbReference type="PANTHER" id="PTHR48077">
    <property type="entry name" value="TRYPTOPHAN SYNTHASE-RELATED"/>
    <property type="match status" value="1"/>
</dbReference>
<organism evidence="13 14">
    <name type="scientific">Candidatus Vidania fulgoroideorum</name>
    <dbReference type="NCBI Taxonomy" id="881286"/>
    <lineage>
        <taxon>Bacteria</taxon>
        <taxon>Pseudomonadati</taxon>
        <taxon>Pseudomonadota</taxon>
        <taxon>Betaproteobacteria</taxon>
        <taxon>Candidatus Vidania</taxon>
    </lineage>
</organism>
<evidence type="ECO:0000256" key="8">
    <source>
        <dbReference type="ARBA" id="ARBA00022898"/>
    </source>
</evidence>
<dbReference type="EC" id="4.2.1.20" evidence="5"/>
<dbReference type="SUPFAM" id="SSF53686">
    <property type="entry name" value="Tryptophan synthase beta subunit-like PLP-dependent enzymes"/>
    <property type="match status" value="1"/>
</dbReference>
<dbReference type="InterPro" id="IPR001926">
    <property type="entry name" value="TrpB-like_PALP"/>
</dbReference>
<dbReference type="Gene3D" id="3.40.50.1100">
    <property type="match status" value="2"/>
</dbReference>
<gene>
    <name evidence="13" type="primary">trpB</name>
    <name evidence="13" type="ORF">JSR02_00280</name>
</gene>
<dbReference type="Proteomes" id="UP000663602">
    <property type="component" value="Chromosome"/>
</dbReference>
<keyword evidence="7" id="KW-0822">Tryptophan biosynthesis</keyword>
<dbReference type="PIRSF" id="PIRSF001413">
    <property type="entry name" value="Trp_syn_beta"/>
    <property type="match status" value="1"/>
</dbReference>
<protein>
    <recommendedName>
        <fullName evidence="5">tryptophan synthase</fullName>
        <ecNumber evidence="5">4.2.1.20</ecNumber>
    </recommendedName>
</protein>
<dbReference type="Pfam" id="PF00291">
    <property type="entry name" value="PALP"/>
    <property type="match status" value="1"/>
</dbReference>
<reference evidence="13" key="1">
    <citation type="submission" date="2021-02" db="EMBL/GenBank/DDBJ databases">
        <authorList>
            <person name="Franco D."/>
        </authorList>
    </citation>
    <scope>NUCLEOTIDE SEQUENCE</scope>
    <source>
        <strain evidence="13">DICMUL</strain>
    </source>
</reference>
<evidence type="ECO:0000256" key="3">
    <source>
        <dbReference type="ARBA" id="ARBA00009982"/>
    </source>
</evidence>